<feature type="compositionally biased region" description="Basic and acidic residues" evidence="1">
    <location>
        <begin position="19"/>
        <end position="32"/>
    </location>
</feature>
<reference evidence="2 3" key="1">
    <citation type="submission" date="2023-04" db="EMBL/GenBank/DDBJ databases">
        <title>Colletotrichum tabacum stain YC1 causing leaf anthracnose on Nicotiana tabacum(L.) cv.</title>
        <authorList>
            <person name="Ji Z."/>
            <person name="Wang M."/>
            <person name="Zhang J."/>
            <person name="Wang N."/>
            <person name="Zhou Z."/>
        </authorList>
    </citation>
    <scope>NUCLEOTIDE SEQUENCE [LARGE SCALE GENOMIC DNA]</scope>
    <source>
        <strain evidence="2 3">YC1</strain>
    </source>
</reference>
<accession>A0AAV9T188</accession>
<keyword evidence="3" id="KW-1185">Reference proteome</keyword>
<evidence type="ECO:0000313" key="2">
    <source>
        <dbReference type="EMBL" id="KAK6211174.1"/>
    </source>
</evidence>
<dbReference type="EMBL" id="JASAOK010000046">
    <property type="protein sequence ID" value="KAK6211174.1"/>
    <property type="molecule type" value="Genomic_DNA"/>
</dbReference>
<dbReference type="Proteomes" id="UP001327957">
    <property type="component" value="Unassembled WGS sequence"/>
</dbReference>
<dbReference type="AlphaFoldDB" id="A0AAV9T188"/>
<feature type="compositionally biased region" description="Low complexity" evidence="1">
    <location>
        <begin position="1"/>
        <end position="16"/>
    </location>
</feature>
<evidence type="ECO:0000313" key="3">
    <source>
        <dbReference type="Proteomes" id="UP001327957"/>
    </source>
</evidence>
<gene>
    <name evidence="2" type="ORF">QIS74_10438</name>
</gene>
<feature type="region of interest" description="Disordered" evidence="1">
    <location>
        <begin position="1"/>
        <end position="33"/>
    </location>
</feature>
<protein>
    <submittedName>
        <fullName evidence="2">Uncharacterized protein</fullName>
    </submittedName>
</protein>
<evidence type="ECO:0000256" key="1">
    <source>
        <dbReference type="SAM" id="MobiDB-lite"/>
    </source>
</evidence>
<name>A0AAV9T188_9PEZI</name>
<organism evidence="2 3">
    <name type="scientific">Colletotrichum tabaci</name>
    <dbReference type="NCBI Taxonomy" id="1209068"/>
    <lineage>
        <taxon>Eukaryota</taxon>
        <taxon>Fungi</taxon>
        <taxon>Dikarya</taxon>
        <taxon>Ascomycota</taxon>
        <taxon>Pezizomycotina</taxon>
        <taxon>Sordariomycetes</taxon>
        <taxon>Hypocreomycetidae</taxon>
        <taxon>Glomerellales</taxon>
        <taxon>Glomerellaceae</taxon>
        <taxon>Colletotrichum</taxon>
        <taxon>Colletotrichum destructivum species complex</taxon>
    </lineage>
</organism>
<comment type="caution">
    <text evidence="2">The sequence shown here is derived from an EMBL/GenBank/DDBJ whole genome shotgun (WGS) entry which is preliminary data.</text>
</comment>
<sequence length="57" mass="6340">MPEPSQQPKSASAAQSNEKTQESKKPQDKCFFGDDECEHNVSSALEDRAGWGRKTEL</sequence>
<proteinExistence type="predicted"/>